<dbReference type="PROSITE" id="PS00455">
    <property type="entry name" value="AMP_BINDING"/>
    <property type="match status" value="1"/>
</dbReference>
<feature type="domain" description="AMP-dependent synthetase/ligase" evidence="2">
    <location>
        <begin position="86"/>
        <end position="478"/>
    </location>
</feature>
<feature type="region of interest" description="Disordered" evidence="1">
    <location>
        <begin position="1"/>
        <end position="34"/>
    </location>
</feature>
<feature type="domain" description="AMP-binding enzyme C-terminal" evidence="3">
    <location>
        <begin position="530"/>
        <end position="606"/>
    </location>
</feature>
<dbReference type="InterPro" id="IPR045851">
    <property type="entry name" value="AMP-bd_C_sf"/>
</dbReference>
<keyword evidence="5" id="KW-1185">Reference proteome</keyword>
<dbReference type="InterPro" id="IPR000873">
    <property type="entry name" value="AMP-dep_synth/lig_dom"/>
</dbReference>
<gene>
    <name evidence="4" type="ORF">BD626DRAFT_476131</name>
</gene>
<evidence type="ECO:0000313" key="4">
    <source>
        <dbReference type="EMBL" id="TRM70046.1"/>
    </source>
</evidence>
<evidence type="ECO:0008006" key="6">
    <source>
        <dbReference type="Google" id="ProtNLM"/>
    </source>
</evidence>
<feature type="compositionally biased region" description="Low complexity" evidence="1">
    <location>
        <begin position="1"/>
        <end position="18"/>
    </location>
</feature>
<evidence type="ECO:0000259" key="2">
    <source>
        <dbReference type="Pfam" id="PF00501"/>
    </source>
</evidence>
<accession>A0A550CZ24</accession>
<dbReference type="Gene3D" id="3.30.300.30">
    <property type="match status" value="1"/>
</dbReference>
<proteinExistence type="predicted"/>
<dbReference type="OrthoDB" id="10253115at2759"/>
<evidence type="ECO:0000259" key="3">
    <source>
        <dbReference type="Pfam" id="PF13193"/>
    </source>
</evidence>
<dbReference type="Pfam" id="PF13193">
    <property type="entry name" value="AMP-binding_C"/>
    <property type="match status" value="1"/>
</dbReference>
<dbReference type="STRING" id="97359.A0A550CZ24"/>
<dbReference type="InterPro" id="IPR050237">
    <property type="entry name" value="ATP-dep_AMP-bd_enzyme"/>
</dbReference>
<dbReference type="SUPFAM" id="SSF56801">
    <property type="entry name" value="Acetyl-CoA synthetase-like"/>
    <property type="match status" value="1"/>
</dbReference>
<dbReference type="InterPro" id="IPR025110">
    <property type="entry name" value="AMP-bd_C"/>
</dbReference>
<dbReference type="Proteomes" id="UP000320762">
    <property type="component" value="Unassembled WGS sequence"/>
</dbReference>
<organism evidence="4 5">
    <name type="scientific">Schizophyllum amplum</name>
    <dbReference type="NCBI Taxonomy" id="97359"/>
    <lineage>
        <taxon>Eukaryota</taxon>
        <taxon>Fungi</taxon>
        <taxon>Dikarya</taxon>
        <taxon>Basidiomycota</taxon>
        <taxon>Agaricomycotina</taxon>
        <taxon>Agaricomycetes</taxon>
        <taxon>Agaricomycetidae</taxon>
        <taxon>Agaricales</taxon>
        <taxon>Schizophyllaceae</taxon>
        <taxon>Schizophyllum</taxon>
    </lineage>
</organism>
<dbReference type="AlphaFoldDB" id="A0A550CZ24"/>
<dbReference type="PANTHER" id="PTHR43767:SF1">
    <property type="entry name" value="NONRIBOSOMAL PEPTIDE SYNTHASE PES1 (EUROFUNG)-RELATED"/>
    <property type="match status" value="1"/>
</dbReference>
<name>A0A550CZ24_9AGAR</name>
<dbReference type="Pfam" id="PF00501">
    <property type="entry name" value="AMP-binding"/>
    <property type="match status" value="1"/>
</dbReference>
<comment type="caution">
    <text evidence="4">The sequence shown here is derived from an EMBL/GenBank/DDBJ whole genome shotgun (WGS) entry which is preliminary data.</text>
</comment>
<dbReference type="InterPro" id="IPR042099">
    <property type="entry name" value="ANL_N_sf"/>
</dbReference>
<dbReference type="GO" id="GO:0016878">
    <property type="term" value="F:acid-thiol ligase activity"/>
    <property type="evidence" value="ECO:0007669"/>
    <property type="project" value="UniProtKB-ARBA"/>
</dbReference>
<dbReference type="InterPro" id="IPR020845">
    <property type="entry name" value="AMP-binding_CS"/>
</dbReference>
<protein>
    <recommendedName>
        <fullName evidence="6">Long-chain-fatty-acid-CoA ligase</fullName>
    </recommendedName>
</protein>
<dbReference type="EMBL" id="VDMD01000001">
    <property type="protein sequence ID" value="TRM70046.1"/>
    <property type="molecule type" value="Genomic_DNA"/>
</dbReference>
<dbReference type="Gene3D" id="3.40.50.12780">
    <property type="entry name" value="N-terminal domain of ligase-like"/>
    <property type="match status" value="1"/>
</dbReference>
<reference evidence="4 5" key="1">
    <citation type="journal article" date="2019" name="New Phytol.">
        <title>Comparative genomics reveals unique wood-decay strategies and fruiting body development in the Schizophyllaceae.</title>
        <authorList>
            <person name="Almasi E."/>
            <person name="Sahu N."/>
            <person name="Krizsan K."/>
            <person name="Balint B."/>
            <person name="Kovacs G.M."/>
            <person name="Kiss B."/>
            <person name="Cseklye J."/>
            <person name="Drula E."/>
            <person name="Henrissat B."/>
            <person name="Nagy I."/>
            <person name="Chovatia M."/>
            <person name="Adam C."/>
            <person name="LaButti K."/>
            <person name="Lipzen A."/>
            <person name="Riley R."/>
            <person name="Grigoriev I.V."/>
            <person name="Nagy L.G."/>
        </authorList>
    </citation>
    <scope>NUCLEOTIDE SEQUENCE [LARGE SCALE GENOMIC DNA]</scope>
    <source>
        <strain evidence="4 5">NL-1724</strain>
    </source>
</reference>
<evidence type="ECO:0000313" key="5">
    <source>
        <dbReference type="Proteomes" id="UP000320762"/>
    </source>
</evidence>
<evidence type="ECO:0000256" key="1">
    <source>
        <dbReference type="SAM" id="MobiDB-lite"/>
    </source>
</evidence>
<dbReference type="PANTHER" id="PTHR43767">
    <property type="entry name" value="LONG-CHAIN-FATTY-ACID--COA LIGASE"/>
    <property type="match status" value="1"/>
</dbReference>
<sequence>MIPTSSSAPSQSELASPPRSEHLSPQEELPSPRAMSWIPKRSLEETEAILTAPGSLHEVTECEIRGRRQKVYKHLWPSMHSFWLDAVRQYSKRTYIVFEGRYITYEETHVQAQRMATALRSAYEVRKGDRIAIVSRNCPEYMFAFWACHLLGAVVVLVNAWLPADPLCFCVTHTQCRVVICDVERAAMIEPAIDTLAGSGVAGFIVLSDEVDINVRWAGMQSYGAVAQRFAATADAEREIEVDVQPEDNCAVMFTSGTTGMPKGVLSTQRQYLTNVLNVLVGSRRAALRRGETISDPSTSTSDVPQKGALVAVPLFHVTGTTSYAMMATMTGMKIVLMRKWIPDEGACILHLIRHENVQVAGGVPAMVADLLQSSLVGHPIESLLFGGAPAPASLVERVRVKFPGSSMSQAYGLTETNSIAVSIAGEDYVARPTTVGRPSPVNEVRIVAPRGHSTASLPVGEAGEILIRGPNVMQEYYGDIEATEKALTRDGWLRTGDVGYLDREGFLYIKDRIKDIIIRGGENVDSVAVENALYQDPRVLQAACVGVPDERLGELVTAVVHVQPGAREVTSAALLASCRKSLPRFAVPVMVIVQREPLEMTPSGKIVKHGLREMMRERWDTERRTLAPCSRL</sequence>